<dbReference type="PANTHER" id="PTHR13096">
    <property type="entry name" value="MINA53 MYC INDUCED NUCLEAR ANTIGEN"/>
    <property type="match status" value="1"/>
</dbReference>
<evidence type="ECO:0000259" key="6">
    <source>
        <dbReference type="PROSITE" id="PS51184"/>
    </source>
</evidence>
<comment type="cofactor">
    <cofactor evidence="3">
        <name>Fe(2+)</name>
        <dbReference type="ChEBI" id="CHEBI:29033"/>
    </cofactor>
    <text evidence="3">Binds 1 Fe(2+) ion per subunit.</text>
</comment>
<dbReference type="Proteomes" id="UP001165085">
    <property type="component" value="Unassembled WGS sequence"/>
</dbReference>
<keyword evidence="3" id="KW-0560">Oxidoreductase</keyword>
<dbReference type="Gene3D" id="2.60.120.650">
    <property type="entry name" value="Cupin"/>
    <property type="match status" value="1"/>
</dbReference>
<feature type="region of interest" description="Disordered" evidence="4">
    <location>
        <begin position="41"/>
        <end position="60"/>
    </location>
</feature>
<feature type="compositionally biased region" description="Low complexity" evidence="4">
    <location>
        <begin position="47"/>
        <end position="56"/>
    </location>
</feature>
<feature type="chain" id="PRO_5040944463" description="Bifunctional lysine-specific demethylase and histidyl-hydroxylase" evidence="5">
    <location>
        <begin position="23"/>
        <end position="477"/>
    </location>
</feature>
<gene>
    <name evidence="7" type="ORF">TrST_g3939</name>
</gene>
<dbReference type="PROSITE" id="PS51184">
    <property type="entry name" value="JMJC"/>
    <property type="match status" value="1"/>
</dbReference>
<feature type="compositionally biased region" description="Basic and acidic residues" evidence="4">
    <location>
        <begin position="310"/>
        <end position="321"/>
    </location>
</feature>
<keyword evidence="3" id="KW-0223">Dioxygenase</keyword>
<dbReference type="EC" id="1.14.11.-" evidence="3"/>
<dbReference type="SMART" id="SM00558">
    <property type="entry name" value="JmjC"/>
    <property type="match status" value="1"/>
</dbReference>
<dbReference type="GO" id="GO:0005506">
    <property type="term" value="F:iron ion binding"/>
    <property type="evidence" value="ECO:0007669"/>
    <property type="project" value="UniProtKB-UniRule"/>
</dbReference>
<evidence type="ECO:0000313" key="7">
    <source>
        <dbReference type="EMBL" id="GMH88490.1"/>
    </source>
</evidence>
<feature type="signal peptide" evidence="5">
    <location>
        <begin position="1"/>
        <end position="22"/>
    </location>
</feature>
<feature type="region of interest" description="Disordered" evidence="4">
    <location>
        <begin position="310"/>
        <end position="329"/>
    </location>
</feature>
<dbReference type="InterPro" id="IPR039994">
    <property type="entry name" value="NO66-like"/>
</dbReference>
<keyword evidence="2 3" id="KW-0408">Iron</keyword>
<dbReference type="OrthoDB" id="425950at2759"/>
<evidence type="ECO:0000256" key="2">
    <source>
        <dbReference type="ARBA" id="ARBA00023004"/>
    </source>
</evidence>
<comment type="subcellular location">
    <subcellularLocation>
        <location evidence="3">Nucleus</location>
    </subcellularLocation>
</comment>
<keyword evidence="1 3" id="KW-0479">Metal-binding</keyword>
<comment type="caution">
    <text evidence="7">The sequence shown here is derived from an EMBL/GenBank/DDBJ whole genome shotgun (WGS) entry which is preliminary data.</text>
</comment>
<dbReference type="AlphaFoldDB" id="A0A9W7ESQ4"/>
<accession>A0A9W7ESQ4</accession>
<evidence type="ECO:0000256" key="5">
    <source>
        <dbReference type="SAM" id="SignalP"/>
    </source>
</evidence>
<protein>
    <recommendedName>
        <fullName evidence="3">Bifunctional lysine-specific demethylase and histidyl-hydroxylase</fullName>
        <ecNumber evidence="3">1.14.11.-</ecNumber>
    </recommendedName>
</protein>
<keyword evidence="3" id="KW-0539">Nucleus</keyword>
<keyword evidence="8" id="KW-1185">Reference proteome</keyword>
<evidence type="ECO:0000256" key="4">
    <source>
        <dbReference type="SAM" id="MobiDB-lite"/>
    </source>
</evidence>
<evidence type="ECO:0000256" key="1">
    <source>
        <dbReference type="ARBA" id="ARBA00022723"/>
    </source>
</evidence>
<dbReference type="PANTHER" id="PTHR13096:SF8">
    <property type="entry name" value="RIBOSOMAL OXYGENASE 1"/>
    <property type="match status" value="1"/>
</dbReference>
<organism evidence="7 8">
    <name type="scientific">Triparma strigata</name>
    <dbReference type="NCBI Taxonomy" id="1606541"/>
    <lineage>
        <taxon>Eukaryota</taxon>
        <taxon>Sar</taxon>
        <taxon>Stramenopiles</taxon>
        <taxon>Ochrophyta</taxon>
        <taxon>Bolidophyceae</taxon>
        <taxon>Parmales</taxon>
        <taxon>Triparmaceae</taxon>
        <taxon>Triparma</taxon>
    </lineage>
</organism>
<evidence type="ECO:0000256" key="3">
    <source>
        <dbReference type="RuleBase" id="RU366061"/>
    </source>
</evidence>
<dbReference type="GO" id="GO:0005634">
    <property type="term" value="C:nucleus"/>
    <property type="evidence" value="ECO:0007669"/>
    <property type="project" value="UniProtKB-SubCell"/>
</dbReference>
<keyword evidence="3" id="KW-0805">Transcription regulation</keyword>
<sequence>MGLPKLLSLLLLILLHAQSSQPFQPIRQLTLPAIRPLPQPTFQALKSNSNSNSNSNGNEPLDTIDVNNNWLTFAPIFISSHWNESPVLLKNSFRESPDDPAIAGSSSWPTKEDVYDLAADEDCEVRMITHDPSEDHWALELGPFAPEELRPPPTIPHSLVVNDVDRFLPHVADWMDANFNFFPNWRRDDGQISLAGEDGGIGFHVDSYDVFLVQVSGERNWTVELDFLSENEEIDRLDSRHDVRILRPPNSPKRTVSVTLKPGDMLYLPPRIPHCGTATTPDCMTLSVGFRSPSASEMLSSLAEEIGERVRSGSSSDERYSESNPDDLLENASRGLLTRSSSEVCKRILLDAINGVEWDEWFGKHVTESKRFHMDYPQPAGEEQGLWGDPEAAVSSILDAGRGMLFQAEGLTFAYNEKGDLFIDGNHFPGISTRVSRIICDNRCLTQSHFEHLLPDLPRALLKDLVSRGFLYGCDGP</sequence>
<comment type="similarity">
    <text evidence="3">Belongs to the ROX family.</text>
</comment>
<feature type="domain" description="JmjC" evidence="6">
    <location>
        <begin position="171"/>
        <end position="307"/>
    </location>
</feature>
<reference evidence="8" key="1">
    <citation type="journal article" date="2023" name="Commun. Biol.">
        <title>Genome analysis of Parmales, the sister group of diatoms, reveals the evolutionary specialization of diatoms from phago-mixotrophs to photoautotrophs.</title>
        <authorList>
            <person name="Ban H."/>
            <person name="Sato S."/>
            <person name="Yoshikawa S."/>
            <person name="Yamada K."/>
            <person name="Nakamura Y."/>
            <person name="Ichinomiya M."/>
            <person name="Sato N."/>
            <person name="Blanc-Mathieu R."/>
            <person name="Endo H."/>
            <person name="Kuwata A."/>
            <person name="Ogata H."/>
        </authorList>
    </citation>
    <scope>NUCLEOTIDE SEQUENCE [LARGE SCALE GENOMIC DNA]</scope>
    <source>
        <strain evidence="8">NIES 3701</strain>
    </source>
</reference>
<dbReference type="SUPFAM" id="SSF51197">
    <property type="entry name" value="Clavaminate synthase-like"/>
    <property type="match status" value="1"/>
</dbReference>
<name>A0A9W7ESQ4_9STRA</name>
<dbReference type="InterPro" id="IPR003347">
    <property type="entry name" value="JmjC_dom"/>
</dbReference>
<dbReference type="Pfam" id="PF08007">
    <property type="entry name" value="JmjC_2"/>
    <property type="match status" value="1"/>
</dbReference>
<keyword evidence="5" id="KW-0732">Signal</keyword>
<dbReference type="GO" id="GO:0016706">
    <property type="term" value="F:2-oxoglutarate-dependent dioxygenase activity"/>
    <property type="evidence" value="ECO:0007669"/>
    <property type="project" value="UniProtKB-UniRule"/>
</dbReference>
<keyword evidence="3" id="KW-0804">Transcription</keyword>
<dbReference type="Gene3D" id="3.40.366.30">
    <property type="entry name" value="50S ribosomal protein L16 arginine hydroxylase, Chain A, Domain 2"/>
    <property type="match status" value="1"/>
</dbReference>
<dbReference type="EMBL" id="BRXY01000343">
    <property type="protein sequence ID" value="GMH88490.1"/>
    <property type="molecule type" value="Genomic_DNA"/>
</dbReference>
<comment type="function">
    <text evidence="3">Oxygenase that can act as both a histone lysine demethylase and a ribosomal histidine hydroxylase.</text>
</comment>
<proteinExistence type="inferred from homology"/>
<evidence type="ECO:0000313" key="8">
    <source>
        <dbReference type="Proteomes" id="UP001165085"/>
    </source>
</evidence>